<evidence type="ECO:0000313" key="2">
    <source>
        <dbReference type="Proteomes" id="UP000828390"/>
    </source>
</evidence>
<sequence>MAYKETQIDNIVKAMQTRFKLDDVTSPIVQATKVLNFSKWHMLRNEKEKLAGYDLLTWFSCVKF</sequence>
<comment type="caution">
    <text evidence="1">The sequence shown here is derived from an EMBL/GenBank/DDBJ whole genome shotgun (WGS) entry which is preliminary data.</text>
</comment>
<accession>A0A9D4LW71</accession>
<dbReference type="Proteomes" id="UP000828390">
    <property type="component" value="Unassembled WGS sequence"/>
</dbReference>
<name>A0A9D4LW71_DREPO</name>
<reference evidence="1" key="2">
    <citation type="submission" date="2020-11" db="EMBL/GenBank/DDBJ databases">
        <authorList>
            <person name="McCartney M.A."/>
            <person name="Auch B."/>
            <person name="Kono T."/>
            <person name="Mallez S."/>
            <person name="Becker A."/>
            <person name="Gohl D.M."/>
            <person name="Silverstein K.A.T."/>
            <person name="Koren S."/>
            <person name="Bechman K.B."/>
            <person name="Herman A."/>
            <person name="Abrahante J.E."/>
            <person name="Garbe J."/>
        </authorList>
    </citation>
    <scope>NUCLEOTIDE SEQUENCE</scope>
    <source>
        <strain evidence="1">Duluth1</strain>
        <tissue evidence="1">Whole animal</tissue>
    </source>
</reference>
<evidence type="ECO:0000313" key="1">
    <source>
        <dbReference type="EMBL" id="KAH3865131.1"/>
    </source>
</evidence>
<gene>
    <name evidence="1" type="ORF">DPMN_028170</name>
</gene>
<reference evidence="1" key="1">
    <citation type="journal article" date="2019" name="bioRxiv">
        <title>The Genome of the Zebra Mussel, Dreissena polymorpha: A Resource for Invasive Species Research.</title>
        <authorList>
            <person name="McCartney M.A."/>
            <person name="Auch B."/>
            <person name="Kono T."/>
            <person name="Mallez S."/>
            <person name="Zhang Y."/>
            <person name="Obille A."/>
            <person name="Becker A."/>
            <person name="Abrahante J.E."/>
            <person name="Garbe J."/>
            <person name="Badalamenti J.P."/>
            <person name="Herman A."/>
            <person name="Mangelson H."/>
            <person name="Liachko I."/>
            <person name="Sullivan S."/>
            <person name="Sone E.D."/>
            <person name="Koren S."/>
            <person name="Silverstein K.A.T."/>
            <person name="Beckman K.B."/>
            <person name="Gohl D.M."/>
        </authorList>
    </citation>
    <scope>NUCLEOTIDE SEQUENCE</scope>
    <source>
        <strain evidence="1">Duluth1</strain>
        <tissue evidence="1">Whole animal</tissue>
    </source>
</reference>
<proteinExistence type="predicted"/>
<protein>
    <submittedName>
        <fullName evidence="1">Uncharacterized protein</fullName>
    </submittedName>
</protein>
<dbReference type="EMBL" id="JAIWYP010000002">
    <property type="protein sequence ID" value="KAH3865131.1"/>
    <property type="molecule type" value="Genomic_DNA"/>
</dbReference>
<dbReference type="AlphaFoldDB" id="A0A9D4LW71"/>
<keyword evidence="2" id="KW-1185">Reference proteome</keyword>
<organism evidence="1 2">
    <name type="scientific">Dreissena polymorpha</name>
    <name type="common">Zebra mussel</name>
    <name type="synonym">Mytilus polymorpha</name>
    <dbReference type="NCBI Taxonomy" id="45954"/>
    <lineage>
        <taxon>Eukaryota</taxon>
        <taxon>Metazoa</taxon>
        <taxon>Spiralia</taxon>
        <taxon>Lophotrochozoa</taxon>
        <taxon>Mollusca</taxon>
        <taxon>Bivalvia</taxon>
        <taxon>Autobranchia</taxon>
        <taxon>Heteroconchia</taxon>
        <taxon>Euheterodonta</taxon>
        <taxon>Imparidentia</taxon>
        <taxon>Neoheterodontei</taxon>
        <taxon>Myida</taxon>
        <taxon>Dreissenoidea</taxon>
        <taxon>Dreissenidae</taxon>
        <taxon>Dreissena</taxon>
    </lineage>
</organism>